<organism evidence="2 3">
    <name type="scientific">Paenibacillus aestuarii</name>
    <dbReference type="NCBI Taxonomy" id="516965"/>
    <lineage>
        <taxon>Bacteria</taxon>
        <taxon>Bacillati</taxon>
        <taxon>Bacillota</taxon>
        <taxon>Bacilli</taxon>
        <taxon>Bacillales</taxon>
        <taxon>Paenibacillaceae</taxon>
        <taxon>Paenibacillus</taxon>
    </lineage>
</organism>
<dbReference type="Proteomes" id="UP001596044">
    <property type="component" value="Unassembled WGS sequence"/>
</dbReference>
<dbReference type="SUPFAM" id="SSF47413">
    <property type="entry name" value="lambda repressor-like DNA-binding domains"/>
    <property type="match status" value="1"/>
</dbReference>
<keyword evidence="3" id="KW-1185">Reference proteome</keyword>
<evidence type="ECO:0000313" key="3">
    <source>
        <dbReference type="Proteomes" id="UP001596044"/>
    </source>
</evidence>
<dbReference type="Gene3D" id="1.10.260.40">
    <property type="entry name" value="lambda repressor-like DNA-binding domains"/>
    <property type="match status" value="1"/>
</dbReference>
<protein>
    <submittedName>
        <fullName evidence="2">Helix-turn-helix domain-containing protein</fullName>
    </submittedName>
</protein>
<dbReference type="EMBL" id="JBHSMJ010000065">
    <property type="protein sequence ID" value="MFC5452992.1"/>
    <property type="molecule type" value="Genomic_DNA"/>
</dbReference>
<evidence type="ECO:0000313" key="2">
    <source>
        <dbReference type="EMBL" id="MFC5452992.1"/>
    </source>
</evidence>
<dbReference type="Pfam" id="PF13443">
    <property type="entry name" value="HTH_26"/>
    <property type="match status" value="1"/>
</dbReference>
<comment type="caution">
    <text evidence="2">The sequence shown here is derived from an EMBL/GenBank/DDBJ whole genome shotgun (WGS) entry which is preliminary data.</text>
</comment>
<dbReference type="RefSeq" id="WP_270879249.1">
    <property type="nucleotide sequence ID" value="NZ_JAQFVF010000023.1"/>
</dbReference>
<reference evidence="3" key="1">
    <citation type="journal article" date="2019" name="Int. J. Syst. Evol. Microbiol.">
        <title>The Global Catalogue of Microorganisms (GCM) 10K type strain sequencing project: providing services to taxonomists for standard genome sequencing and annotation.</title>
        <authorList>
            <consortium name="The Broad Institute Genomics Platform"/>
            <consortium name="The Broad Institute Genome Sequencing Center for Infectious Disease"/>
            <person name="Wu L."/>
            <person name="Ma J."/>
        </authorList>
    </citation>
    <scope>NUCLEOTIDE SEQUENCE [LARGE SCALE GENOMIC DNA]</scope>
    <source>
        <strain evidence="3">KACC 11904</strain>
    </source>
</reference>
<gene>
    <name evidence="2" type="ORF">ACFPOG_32790</name>
</gene>
<evidence type="ECO:0000259" key="1">
    <source>
        <dbReference type="Pfam" id="PF13443"/>
    </source>
</evidence>
<accession>A0ABW0KK57</accession>
<dbReference type="CDD" id="cd00093">
    <property type="entry name" value="HTH_XRE"/>
    <property type="match status" value="1"/>
</dbReference>
<dbReference type="InterPro" id="IPR001387">
    <property type="entry name" value="Cro/C1-type_HTH"/>
</dbReference>
<name>A0ABW0KK57_9BACL</name>
<proteinExistence type="predicted"/>
<dbReference type="InterPro" id="IPR010982">
    <property type="entry name" value="Lambda_DNA-bd_dom_sf"/>
</dbReference>
<sequence length="79" mass="9212">MKAELGRCLLEERMAESGFNKEELARILLYKPEKLQDFIDNKRVMSLKSAVHIADALHCHAEELYEWNVPESCTRNPHN</sequence>
<feature type="domain" description="HTH cro/C1-type" evidence="1">
    <location>
        <begin position="10"/>
        <end position="68"/>
    </location>
</feature>